<keyword evidence="3 6" id="KW-0812">Transmembrane</keyword>
<dbReference type="PANTHER" id="PTHR39087">
    <property type="entry name" value="UPF0104 MEMBRANE PROTEIN MJ1595"/>
    <property type="match status" value="1"/>
</dbReference>
<dbReference type="Pfam" id="PF03706">
    <property type="entry name" value="LPG_synthase_TM"/>
    <property type="match status" value="1"/>
</dbReference>
<keyword evidence="4 6" id="KW-1133">Transmembrane helix</keyword>
<feature type="transmembrane region" description="Helical" evidence="6">
    <location>
        <begin position="265"/>
        <end position="283"/>
    </location>
</feature>
<evidence type="ECO:0000256" key="4">
    <source>
        <dbReference type="ARBA" id="ARBA00022989"/>
    </source>
</evidence>
<feature type="transmembrane region" description="Helical" evidence="6">
    <location>
        <begin position="233"/>
        <end position="253"/>
    </location>
</feature>
<dbReference type="GO" id="GO:0005886">
    <property type="term" value="C:plasma membrane"/>
    <property type="evidence" value="ECO:0007669"/>
    <property type="project" value="UniProtKB-SubCell"/>
</dbReference>
<comment type="subcellular location">
    <subcellularLocation>
        <location evidence="1">Cell membrane</location>
        <topology evidence="1">Multi-pass membrane protein</topology>
    </subcellularLocation>
</comment>
<feature type="transmembrane region" description="Helical" evidence="6">
    <location>
        <begin position="289"/>
        <end position="307"/>
    </location>
</feature>
<evidence type="ECO:0008006" key="8">
    <source>
        <dbReference type="Google" id="ProtNLM"/>
    </source>
</evidence>
<keyword evidence="2" id="KW-1003">Cell membrane</keyword>
<feature type="transmembrane region" description="Helical" evidence="6">
    <location>
        <begin position="162"/>
        <end position="185"/>
    </location>
</feature>
<sequence>MSGVPPVASLGDSLRSFGSAVGDFLGNLAAVDFGDLLLGLVAFVIYLSLRAYAYTNVIRAAYPAEPIAYRRIWGAYFAAYGFNNVIPARGGDLVRLFLTKTSVPHSTYSAVAASFVVELVFDLCIGILVLAFAFSQGVFPKPPDFAQLPAFDLAFAARHPQAVLFGITAMGIAAVIVVGLLGARVRAFWQRVHQGLTILSDRRRYLREVFAVQLVGWCFRFTAFWLLLDAFGVGGSVTNVLLVLGVNAVAALVPFTPGGAGVQQALLAKVFAGTAAGATVAAYSVGAQIAIAATCFAIGFGALLLIFRLRSFKEVLAQGRAARVEP</sequence>
<protein>
    <recommendedName>
        <fullName evidence="8">Flippase-like domain-containing protein</fullName>
    </recommendedName>
</protein>
<evidence type="ECO:0000256" key="1">
    <source>
        <dbReference type="ARBA" id="ARBA00004651"/>
    </source>
</evidence>
<proteinExistence type="predicted"/>
<organism evidence="7">
    <name type="scientific">uncultured Solirubrobacteraceae bacterium</name>
    <dbReference type="NCBI Taxonomy" id="1162706"/>
    <lineage>
        <taxon>Bacteria</taxon>
        <taxon>Bacillati</taxon>
        <taxon>Actinomycetota</taxon>
        <taxon>Thermoleophilia</taxon>
        <taxon>Solirubrobacterales</taxon>
        <taxon>Solirubrobacteraceae</taxon>
        <taxon>environmental samples</taxon>
    </lineage>
</organism>
<evidence type="ECO:0000256" key="5">
    <source>
        <dbReference type="ARBA" id="ARBA00023136"/>
    </source>
</evidence>
<feature type="transmembrane region" description="Helical" evidence="6">
    <location>
        <begin position="110"/>
        <end position="134"/>
    </location>
</feature>
<evidence type="ECO:0000256" key="6">
    <source>
        <dbReference type="SAM" id="Phobius"/>
    </source>
</evidence>
<reference evidence="7" key="1">
    <citation type="submission" date="2020-02" db="EMBL/GenBank/DDBJ databases">
        <authorList>
            <person name="Meier V. D."/>
        </authorList>
    </citation>
    <scope>NUCLEOTIDE SEQUENCE</scope>
    <source>
        <strain evidence="7">AVDCRST_MAG69</strain>
    </source>
</reference>
<feature type="transmembrane region" description="Helical" evidence="6">
    <location>
        <begin position="205"/>
        <end position="227"/>
    </location>
</feature>
<keyword evidence="5 6" id="KW-0472">Membrane</keyword>
<dbReference type="AlphaFoldDB" id="A0A6J4T2F5"/>
<feature type="transmembrane region" description="Helical" evidence="6">
    <location>
        <begin position="24"/>
        <end position="49"/>
    </location>
</feature>
<evidence type="ECO:0000256" key="2">
    <source>
        <dbReference type="ARBA" id="ARBA00022475"/>
    </source>
</evidence>
<name>A0A6J4T2F5_9ACTN</name>
<evidence type="ECO:0000256" key="3">
    <source>
        <dbReference type="ARBA" id="ARBA00022692"/>
    </source>
</evidence>
<accession>A0A6J4T2F5</accession>
<dbReference type="EMBL" id="CADCVP010000271">
    <property type="protein sequence ID" value="CAA9511461.1"/>
    <property type="molecule type" value="Genomic_DNA"/>
</dbReference>
<dbReference type="PANTHER" id="PTHR39087:SF2">
    <property type="entry name" value="UPF0104 MEMBRANE PROTEIN MJ1595"/>
    <property type="match status" value="1"/>
</dbReference>
<evidence type="ECO:0000313" key="7">
    <source>
        <dbReference type="EMBL" id="CAA9511461.1"/>
    </source>
</evidence>
<dbReference type="InterPro" id="IPR022791">
    <property type="entry name" value="L-PG_synthase/AglD"/>
</dbReference>
<gene>
    <name evidence="7" type="ORF">AVDCRST_MAG69-2514</name>
</gene>